<gene>
    <name evidence="1" type="ORF">BP422_04750</name>
</gene>
<dbReference type="Pfam" id="PF14112">
    <property type="entry name" value="DUF4284"/>
    <property type="match status" value="1"/>
</dbReference>
<dbReference type="AlphaFoldDB" id="A0A220MD69"/>
<protein>
    <recommendedName>
        <fullName evidence="3">Immunity protein 22</fullName>
    </recommendedName>
</protein>
<accession>A0A220MD69</accession>
<evidence type="ECO:0000313" key="2">
    <source>
        <dbReference type="Proteomes" id="UP000197781"/>
    </source>
</evidence>
<sequence length="142" mass="16297">MRNVVTVWGTTLQSSDELADFLTPVYDEDGEVIPSGFLTASGLEWVDEDFFEVHEVQDAEARADFLTYLENEYAMNATLDRKEWPKKLTEEIGRYPHVILLYGNESRYGPINEKLFDLTEGGQEKDSPLVLLAKLVFETEER</sequence>
<dbReference type="EMBL" id="CP018145">
    <property type="protein sequence ID" value="ASJ52922.1"/>
    <property type="molecule type" value="Genomic_DNA"/>
</dbReference>
<name>A0A220MD69_9BACL</name>
<reference evidence="1 2" key="1">
    <citation type="submission" date="2016-11" db="EMBL/GenBank/DDBJ databases">
        <authorList>
            <person name="Jaros S."/>
            <person name="Januszkiewicz K."/>
            <person name="Wedrychowicz H."/>
        </authorList>
    </citation>
    <scope>NUCLEOTIDE SEQUENCE [LARGE SCALE GENOMIC DNA]</scope>
    <source>
        <strain evidence="1 2">NF2</strain>
    </source>
</reference>
<dbReference type="Proteomes" id="UP000197781">
    <property type="component" value="Chromosome"/>
</dbReference>
<proteinExistence type="predicted"/>
<evidence type="ECO:0008006" key="3">
    <source>
        <dbReference type="Google" id="ProtNLM"/>
    </source>
</evidence>
<dbReference type="RefSeq" id="WP_088906786.1">
    <property type="nucleotide sequence ID" value="NZ_CP018145.1"/>
</dbReference>
<dbReference type="InterPro" id="IPR025560">
    <property type="entry name" value="Imm22"/>
</dbReference>
<organism evidence="1 2">
    <name type="scientific">Brevibacillus formosus</name>
    <dbReference type="NCBI Taxonomy" id="54913"/>
    <lineage>
        <taxon>Bacteria</taxon>
        <taxon>Bacillati</taxon>
        <taxon>Bacillota</taxon>
        <taxon>Bacilli</taxon>
        <taxon>Bacillales</taxon>
        <taxon>Paenibacillaceae</taxon>
        <taxon>Brevibacillus</taxon>
    </lineage>
</organism>
<dbReference type="KEGG" id="bfm:BP422_04750"/>
<evidence type="ECO:0000313" key="1">
    <source>
        <dbReference type="EMBL" id="ASJ52922.1"/>
    </source>
</evidence>